<dbReference type="Gene3D" id="3.30.300.30">
    <property type="match status" value="1"/>
</dbReference>
<organism evidence="5 6">
    <name type="scientific">Exophiala viscosa</name>
    <dbReference type="NCBI Taxonomy" id="2486360"/>
    <lineage>
        <taxon>Eukaryota</taxon>
        <taxon>Fungi</taxon>
        <taxon>Dikarya</taxon>
        <taxon>Ascomycota</taxon>
        <taxon>Pezizomycotina</taxon>
        <taxon>Eurotiomycetes</taxon>
        <taxon>Chaetothyriomycetidae</taxon>
        <taxon>Chaetothyriales</taxon>
        <taxon>Herpotrichiellaceae</taxon>
        <taxon>Exophiala</taxon>
    </lineage>
</organism>
<dbReference type="InterPro" id="IPR000873">
    <property type="entry name" value="AMP-dep_synth/lig_dom"/>
</dbReference>
<dbReference type="PANTHER" id="PTHR24096">
    <property type="entry name" value="LONG-CHAIN-FATTY-ACID--COA LIGASE"/>
    <property type="match status" value="1"/>
</dbReference>
<dbReference type="SUPFAM" id="SSF56801">
    <property type="entry name" value="Acetyl-CoA synthetase-like"/>
    <property type="match status" value="1"/>
</dbReference>
<comment type="caution">
    <text evidence="5">The sequence shown here is derived from an EMBL/GenBank/DDBJ whole genome shotgun (WGS) entry which is preliminary data.</text>
</comment>
<dbReference type="InterPro" id="IPR042099">
    <property type="entry name" value="ANL_N_sf"/>
</dbReference>
<dbReference type="EMBL" id="MU404352">
    <property type="protein sequence ID" value="KAI1615695.1"/>
    <property type="molecule type" value="Genomic_DNA"/>
</dbReference>
<dbReference type="Pfam" id="PF00501">
    <property type="entry name" value="AMP-binding"/>
    <property type="match status" value="1"/>
</dbReference>
<dbReference type="Pfam" id="PF13193">
    <property type="entry name" value="AMP-binding_C"/>
    <property type="match status" value="1"/>
</dbReference>
<dbReference type="InterPro" id="IPR025110">
    <property type="entry name" value="AMP-bd_C"/>
</dbReference>
<dbReference type="PROSITE" id="PS00455">
    <property type="entry name" value="AMP_BINDING"/>
    <property type="match status" value="1"/>
</dbReference>
<evidence type="ECO:0000256" key="2">
    <source>
        <dbReference type="ARBA" id="ARBA00022598"/>
    </source>
</evidence>
<evidence type="ECO:0000313" key="5">
    <source>
        <dbReference type="EMBL" id="KAI1615695.1"/>
    </source>
</evidence>
<evidence type="ECO:0000259" key="4">
    <source>
        <dbReference type="Pfam" id="PF13193"/>
    </source>
</evidence>
<dbReference type="InterPro" id="IPR045851">
    <property type="entry name" value="AMP-bd_C_sf"/>
</dbReference>
<dbReference type="Proteomes" id="UP001203852">
    <property type="component" value="Unassembled WGS sequence"/>
</dbReference>
<feature type="domain" description="AMP-binding enzyme C-terminal" evidence="4">
    <location>
        <begin position="478"/>
        <end position="556"/>
    </location>
</feature>
<dbReference type="PANTHER" id="PTHR24096:SF149">
    <property type="entry name" value="AMP-BINDING DOMAIN-CONTAINING PROTEIN-RELATED"/>
    <property type="match status" value="1"/>
</dbReference>
<protein>
    <submittedName>
        <fullName evidence="5">Uncharacterized protein</fullName>
    </submittedName>
</protein>
<dbReference type="GO" id="GO:0019748">
    <property type="term" value="P:secondary metabolic process"/>
    <property type="evidence" value="ECO:0007669"/>
    <property type="project" value="TreeGrafter"/>
</dbReference>
<dbReference type="AlphaFoldDB" id="A0AAN6E303"/>
<sequence>MTRIASSMDTPAAIIRIYRNLAYPNVEWPKLDLLTLLFDSEHSLATDDTVLHASAEDPSCRLTKQGLKRLSQQIAHCLRASYGIGAQGPNKDVVTVMSHGQSMAPAVFFGIIAAGGVYSAASASLTVDELVHQVRLAQSQVIICSSEVKDVAWKAVMTCHIRPENVLVLESIPSWSLRRLFDNVDILSRRQLDWERLTDQHQLEESIIVIIWSSGTTGVPKGVMLSHANLVSQVFITHFQGREAAHKQLEQGTYEHVDFRTLAHLPASHISGLFGYFISAFYGGGTVVWMRKYQWDQFLRYAKQYRITYLFTVPSIYLRIAKSPDVTDQFAWLKDASTGSAPMGAILQTTASARLGIAEGALIAPSWGLSETTGALTMGQSHQDNGMGSLGPILPCLKVRLVDDDYNDVNDGEPGELLVRGPTVMRGYLNNASGTKDAFHDGWFRTGDIAVRRTGKFYMVDRKKELLKYKGLQIAPAELEHLLVTHPAILEAAVIGVPAPDDPSSELPRAYVTVVGTARVSVEEVKGFVKARVAPYKQLRGGLVFIDEIPKNASGKISRRELRERAKKEVGRERAKL</sequence>
<proteinExistence type="inferred from homology"/>
<dbReference type="FunFam" id="3.30.300.30:FF:000007">
    <property type="entry name" value="4-coumarate--CoA ligase 2"/>
    <property type="match status" value="1"/>
</dbReference>
<evidence type="ECO:0000313" key="6">
    <source>
        <dbReference type="Proteomes" id="UP001203852"/>
    </source>
</evidence>
<comment type="similarity">
    <text evidence="1">Belongs to the ATP-dependent AMP-binding enzyme family.</text>
</comment>
<dbReference type="InterPro" id="IPR020845">
    <property type="entry name" value="AMP-binding_CS"/>
</dbReference>
<reference evidence="5" key="1">
    <citation type="journal article" date="2022" name="bioRxiv">
        <title>Deciphering the potential niche of two novel black yeast fungi from a biological soil crust based on their genomes, phenotypes, and melanin regulation.</title>
        <authorList>
            <consortium name="DOE Joint Genome Institute"/>
            <person name="Carr E.C."/>
            <person name="Barton Q."/>
            <person name="Grambo S."/>
            <person name="Sullivan M."/>
            <person name="Renfro C.M."/>
            <person name="Kuo A."/>
            <person name="Pangilinan J."/>
            <person name="Lipzen A."/>
            <person name="Keymanesh K."/>
            <person name="Savage E."/>
            <person name="Barry K."/>
            <person name="Grigoriev I.V."/>
            <person name="Riekhof W.R."/>
            <person name="Harris S.S."/>
        </authorList>
    </citation>
    <scope>NUCLEOTIDE SEQUENCE</scope>
    <source>
        <strain evidence="5">JF 03-4F</strain>
    </source>
</reference>
<gene>
    <name evidence="5" type="ORF">EDD36DRAFT_194945</name>
</gene>
<keyword evidence="6" id="KW-1185">Reference proteome</keyword>
<name>A0AAN6E303_9EURO</name>
<keyword evidence="2" id="KW-0436">Ligase</keyword>
<accession>A0AAN6E303</accession>
<evidence type="ECO:0000256" key="1">
    <source>
        <dbReference type="ARBA" id="ARBA00006432"/>
    </source>
</evidence>
<dbReference type="GO" id="GO:0016405">
    <property type="term" value="F:CoA-ligase activity"/>
    <property type="evidence" value="ECO:0007669"/>
    <property type="project" value="TreeGrafter"/>
</dbReference>
<evidence type="ECO:0000259" key="3">
    <source>
        <dbReference type="Pfam" id="PF00501"/>
    </source>
</evidence>
<feature type="domain" description="AMP-dependent synthetase/ligase" evidence="3">
    <location>
        <begin position="49"/>
        <end position="429"/>
    </location>
</feature>
<dbReference type="Gene3D" id="3.40.50.12780">
    <property type="entry name" value="N-terminal domain of ligase-like"/>
    <property type="match status" value="1"/>
</dbReference>